<evidence type="ECO:0000256" key="3">
    <source>
        <dbReference type="ARBA" id="ARBA00022448"/>
    </source>
</evidence>
<accession>A0ABZ1UT08</accession>
<evidence type="ECO:0000256" key="4">
    <source>
        <dbReference type="ARBA" id="ARBA00022729"/>
    </source>
</evidence>
<keyword evidence="3" id="KW-0813">Transport</keyword>
<comment type="similarity">
    <text evidence="2">Belongs to the bacterial solute-binding protein 1 family.</text>
</comment>
<keyword evidence="4 7" id="KW-0732">Signal</keyword>
<evidence type="ECO:0000256" key="1">
    <source>
        <dbReference type="ARBA" id="ARBA00004418"/>
    </source>
</evidence>
<dbReference type="Pfam" id="PF01547">
    <property type="entry name" value="SBP_bac_1"/>
    <property type="match status" value="1"/>
</dbReference>
<evidence type="ECO:0000313" key="9">
    <source>
        <dbReference type="Proteomes" id="UP000321323"/>
    </source>
</evidence>
<evidence type="ECO:0000256" key="6">
    <source>
        <dbReference type="ARBA" id="ARBA00049753"/>
    </source>
</evidence>
<dbReference type="PANTHER" id="PTHR43649:SF28">
    <property type="entry name" value="BINDING PROTEIN COMPONENT OF ABC SUGAR TRANSPORTER-RELATED"/>
    <property type="match status" value="1"/>
</dbReference>
<dbReference type="PANTHER" id="PTHR43649">
    <property type="entry name" value="ARABINOSE-BINDING PROTEIN-RELATED"/>
    <property type="match status" value="1"/>
</dbReference>
<evidence type="ECO:0000256" key="5">
    <source>
        <dbReference type="ARBA" id="ARBA00049629"/>
    </source>
</evidence>
<evidence type="ECO:0000256" key="2">
    <source>
        <dbReference type="ARBA" id="ARBA00008520"/>
    </source>
</evidence>
<keyword evidence="9" id="KW-1185">Reference proteome</keyword>
<dbReference type="SUPFAM" id="SSF53850">
    <property type="entry name" value="Periplasmic binding protein-like II"/>
    <property type="match status" value="1"/>
</dbReference>
<dbReference type="Gene3D" id="3.40.190.10">
    <property type="entry name" value="Periplasmic binding protein-like II"/>
    <property type="match status" value="2"/>
</dbReference>
<reference evidence="8 9" key="1">
    <citation type="journal article" date="2019" name="Int. J. Syst. Evol. Microbiol.">
        <title>The Draft Whole-Genome Sequence of the Antibiotic Producer Empedobacter haloabium ATCC 31962 Provides Indications for Its Taxonomic Reclassification.</title>
        <authorList>
            <person name="Miess H."/>
            <person name="Arlt P."/>
            <person name="Apel A.K."/>
            <person name="Weber T."/>
            <person name="Nieselt K."/>
            <person name="Hanssen F."/>
            <person name="Czemmel S."/>
            <person name="Nahnsen S."/>
            <person name="Gross H."/>
        </authorList>
    </citation>
    <scope>NUCLEOTIDE SEQUENCE [LARGE SCALE GENOMIC DNA]</scope>
    <source>
        <strain evidence="8 9">ATCC 31962</strain>
    </source>
</reference>
<comment type="function">
    <text evidence="5">Part of a binding-protein-dependent transport system for a sugar.</text>
</comment>
<evidence type="ECO:0000256" key="7">
    <source>
        <dbReference type="SAM" id="SignalP"/>
    </source>
</evidence>
<protein>
    <recommendedName>
        <fullName evidence="6">Probable sugar-binding periplasmic protein</fullName>
    </recommendedName>
</protein>
<sequence>MKEANKEARMRAALAVAALVLAGHGAHAATPAPAEPLKATVSHWWTSGGESAAIRQFAEAFNRAGGQWIDQAVAGAEQSRASTINRIVGGNAPVAAQFNTSRQFRDIVDQGLLNNLDDVAAKNNWDRVLPQVILDVIRIDGHYYAAPVDIHMPAWFFYSKKAFAQAKIKDEPRNWDEFIATLDKLKAAGLIPLAFGGQVWQEKIVFDAVFALVGGPELFLKVYRDRDLNAVRSPAFRNVLVSFRRLKAYTDPGAPGRNWNDATALVVSNRAGLQIMGDWAKGEFLAAGQVAGRDFGCFPGFGPKAPYIVAGDAFVFPKTAKPNIVKAQKLLATVMTSPGPQAAFSARKGSIPIRPDVDMSQLDMCARQGLAIMQDTSRQLPNAEMLVDPDLNGALQDVLTNFWNRNQTPEQAQQAFAQAMKDNAW</sequence>
<comment type="subcellular location">
    <subcellularLocation>
        <location evidence="1">Periplasm</location>
    </subcellularLocation>
</comment>
<dbReference type="EMBL" id="CP136508">
    <property type="protein sequence ID" value="WUR15801.1"/>
    <property type="molecule type" value="Genomic_DNA"/>
</dbReference>
<proteinExistence type="inferred from homology"/>
<feature type="chain" id="PRO_5046763590" description="Probable sugar-binding periplasmic protein" evidence="7">
    <location>
        <begin position="29"/>
        <end position="425"/>
    </location>
</feature>
<feature type="signal peptide" evidence="7">
    <location>
        <begin position="1"/>
        <end position="28"/>
    </location>
</feature>
<dbReference type="InterPro" id="IPR050490">
    <property type="entry name" value="Bact_solute-bd_prot1"/>
</dbReference>
<evidence type="ECO:0000313" key="8">
    <source>
        <dbReference type="EMBL" id="WUR15801.1"/>
    </source>
</evidence>
<dbReference type="InterPro" id="IPR006059">
    <property type="entry name" value="SBP"/>
</dbReference>
<gene>
    <name evidence="8" type="ORF">E7V67_012065</name>
</gene>
<dbReference type="Proteomes" id="UP000321323">
    <property type="component" value="Chromosome"/>
</dbReference>
<name>A0ABZ1UT08_9BURK</name>
<organism evidence="8 9">
    <name type="scientific">[Empedobacter] haloabium</name>
    <dbReference type="NCBI Taxonomy" id="592317"/>
    <lineage>
        <taxon>Bacteria</taxon>
        <taxon>Pseudomonadati</taxon>
        <taxon>Pseudomonadota</taxon>
        <taxon>Betaproteobacteria</taxon>
        <taxon>Burkholderiales</taxon>
        <taxon>Oxalobacteraceae</taxon>
        <taxon>Telluria group</taxon>
        <taxon>Telluria group incertae sedis</taxon>
    </lineage>
</organism>